<dbReference type="Pfam" id="PF17184">
    <property type="entry name" value="Rit1_C"/>
    <property type="match status" value="3"/>
</dbReference>
<proteinExistence type="predicted"/>
<reference evidence="3 4" key="1">
    <citation type="journal article" name="Sci. Rep.">
        <title>Genome-scale phylogenetic analyses confirm Olpidium as the closest living zoosporic fungus to the non-flagellated, terrestrial fungi.</title>
        <authorList>
            <person name="Chang Y."/>
            <person name="Rochon D."/>
            <person name="Sekimoto S."/>
            <person name="Wang Y."/>
            <person name="Chovatia M."/>
            <person name="Sandor L."/>
            <person name="Salamov A."/>
            <person name="Grigoriev I.V."/>
            <person name="Stajich J.E."/>
            <person name="Spatafora J.W."/>
        </authorList>
    </citation>
    <scope>NUCLEOTIDE SEQUENCE [LARGE SCALE GENOMIC DNA]</scope>
    <source>
        <strain evidence="3">S191</strain>
    </source>
</reference>
<evidence type="ECO:0000256" key="1">
    <source>
        <dbReference type="SAM" id="MobiDB-lite"/>
    </source>
</evidence>
<dbReference type="PANTHER" id="PTHR31811">
    <property type="entry name" value="TRNA A64-2'-O-RIBOSYLPHOSPHATE TRANSFERASE"/>
    <property type="match status" value="1"/>
</dbReference>
<evidence type="ECO:0000313" key="4">
    <source>
        <dbReference type="Proteomes" id="UP000673691"/>
    </source>
</evidence>
<feature type="domain" description="Rit1 N-terminal" evidence="2">
    <location>
        <begin position="148"/>
        <end position="187"/>
    </location>
</feature>
<dbReference type="GO" id="GO:0043399">
    <property type="term" value="F:tRNA adenosine(64)-2'-O-ribosylphosphate transferase activity"/>
    <property type="evidence" value="ECO:0007669"/>
    <property type="project" value="InterPro"/>
</dbReference>
<keyword evidence="4" id="KW-1185">Reference proteome</keyword>
<feature type="domain" description="Rit1 N-terminal" evidence="2">
    <location>
        <begin position="52"/>
        <end position="102"/>
    </location>
</feature>
<dbReference type="GO" id="GO:0019988">
    <property type="term" value="P:charged-tRNA amino acid modification"/>
    <property type="evidence" value="ECO:0007669"/>
    <property type="project" value="InterPro"/>
</dbReference>
<dbReference type="InterPro" id="IPR007306">
    <property type="entry name" value="Rit1"/>
</dbReference>
<dbReference type="InterPro" id="IPR033449">
    <property type="entry name" value="Rit1_N"/>
</dbReference>
<dbReference type="EMBL" id="JAEFCI010008974">
    <property type="protein sequence ID" value="KAG5458104.1"/>
    <property type="molecule type" value="Genomic_DNA"/>
</dbReference>
<feature type="domain" description="Rit1 N-terminal" evidence="2">
    <location>
        <begin position="322"/>
        <end position="408"/>
    </location>
</feature>
<name>A0A8H7ZRW9_9FUNG</name>
<feature type="non-terminal residue" evidence="3">
    <location>
        <position position="529"/>
    </location>
</feature>
<organism evidence="3 4">
    <name type="scientific">Olpidium bornovanus</name>
    <dbReference type="NCBI Taxonomy" id="278681"/>
    <lineage>
        <taxon>Eukaryota</taxon>
        <taxon>Fungi</taxon>
        <taxon>Fungi incertae sedis</taxon>
        <taxon>Olpidiomycota</taxon>
        <taxon>Olpidiomycotina</taxon>
        <taxon>Olpidiomycetes</taxon>
        <taxon>Olpidiales</taxon>
        <taxon>Olpidiaceae</taxon>
        <taxon>Olpidium</taxon>
    </lineage>
</organism>
<comment type="caution">
    <text evidence="3">The sequence shown here is derived from an EMBL/GenBank/DDBJ whole genome shotgun (WGS) entry which is preliminary data.</text>
</comment>
<dbReference type="Proteomes" id="UP000673691">
    <property type="component" value="Unassembled WGS sequence"/>
</dbReference>
<gene>
    <name evidence="3" type="ORF">BJ554DRAFT_1743</name>
</gene>
<evidence type="ECO:0000259" key="2">
    <source>
        <dbReference type="Pfam" id="PF17184"/>
    </source>
</evidence>
<evidence type="ECO:0000313" key="3">
    <source>
        <dbReference type="EMBL" id="KAG5458104.1"/>
    </source>
</evidence>
<dbReference type="PANTHER" id="PTHR31811:SF0">
    <property type="entry name" value="TRNA A64-2'-O-RIBOSYLPHOSPHATE TRANSFERASE"/>
    <property type="match status" value="1"/>
</dbReference>
<protein>
    <recommendedName>
        <fullName evidence="2">Rit1 N-terminal domain-containing protein</fullName>
    </recommendedName>
</protein>
<accession>A0A8H7ZRW9</accession>
<dbReference type="AlphaFoldDB" id="A0A8H7ZRW9"/>
<sequence>MGALGMGAPCGVPRGDSFMGEQFPMRASSVQAPLAWELDRARRRARDDLEDIRRDSRSALNRLLSIQEDAAFVNDVIHQMLPHLPLVGNERCGTWYIYPRNEVEDSRRRGLLGLRRRANCVTEPRPGVTSGRGWQAVSLNQLQRCPPAQRHKDSVYFKSTDGHTGVWDFSLRRSNLHLLDTVAKHGGQGWVHFSFFSFSPSPSKIRTKMHYSGLDAPREADARLAFQDNTDMVRDRQPSRKILRLPSEQGDTAPCHAQIAARIDGFAETLLVGYVVFLGWGSAKPAKSTMTPPPPARGGYSGSGIQAPEAAAPDLVYAEVENFCGHSAVASTAVPAGAERRGAYLYVQGAADDHELWSHVCFTDLCARARGFPFNRCGAARAALFWSHKDEMLSGTAAACEAAVRRIVASARESRNDGKAGREFDRDGFKWIGDTGIAVGSKASGWFYFFSVFGISPGFFRFLGAAHFDAVINCCAEFEYPENASERRRDAYLNLRIPEGKKGQVRFGDAIGPALEFLRRQLAGGGSPR</sequence>
<dbReference type="GO" id="GO:0005737">
    <property type="term" value="C:cytoplasm"/>
    <property type="evidence" value="ECO:0007669"/>
    <property type="project" value="TreeGrafter"/>
</dbReference>
<feature type="region of interest" description="Disordered" evidence="1">
    <location>
        <begin position="285"/>
        <end position="304"/>
    </location>
</feature>
<dbReference type="OrthoDB" id="45256at2759"/>